<evidence type="ECO:0000313" key="2">
    <source>
        <dbReference type="EMBL" id="GFY33269.1"/>
    </source>
</evidence>
<dbReference type="AlphaFoldDB" id="A0A8X6WF66"/>
<dbReference type="EMBL" id="BMAU01021409">
    <property type="protein sequence ID" value="GFY33269.1"/>
    <property type="molecule type" value="Genomic_DNA"/>
</dbReference>
<reference evidence="2" key="1">
    <citation type="submission" date="2020-08" db="EMBL/GenBank/DDBJ databases">
        <title>Multicomponent nature underlies the extraordinary mechanical properties of spider dragline silk.</title>
        <authorList>
            <person name="Kono N."/>
            <person name="Nakamura H."/>
            <person name="Mori M."/>
            <person name="Yoshida Y."/>
            <person name="Ohtoshi R."/>
            <person name="Malay A.D."/>
            <person name="Moran D.A.P."/>
            <person name="Tomita M."/>
            <person name="Numata K."/>
            <person name="Arakawa K."/>
        </authorList>
    </citation>
    <scope>NUCLEOTIDE SEQUENCE</scope>
</reference>
<gene>
    <name evidence="2" type="primary">AVEN_216841_1</name>
    <name evidence="2" type="ORF">TNCV_1241191</name>
</gene>
<protein>
    <submittedName>
        <fullName evidence="2">HTH_Tnp_Tc3_2 domain-containing protein</fullName>
    </submittedName>
</protein>
<dbReference type="InterPro" id="IPR002492">
    <property type="entry name" value="Transposase_Tc1-like"/>
</dbReference>
<organism evidence="2 3">
    <name type="scientific">Trichonephila clavipes</name>
    <name type="common">Golden silk orbweaver</name>
    <name type="synonym">Nephila clavipes</name>
    <dbReference type="NCBI Taxonomy" id="2585209"/>
    <lineage>
        <taxon>Eukaryota</taxon>
        <taxon>Metazoa</taxon>
        <taxon>Ecdysozoa</taxon>
        <taxon>Arthropoda</taxon>
        <taxon>Chelicerata</taxon>
        <taxon>Arachnida</taxon>
        <taxon>Araneae</taxon>
        <taxon>Araneomorphae</taxon>
        <taxon>Entelegynae</taxon>
        <taxon>Araneoidea</taxon>
        <taxon>Nephilidae</taxon>
        <taxon>Trichonephila</taxon>
    </lineage>
</organism>
<dbReference type="Pfam" id="PF01498">
    <property type="entry name" value="HTH_Tnp_Tc3_2"/>
    <property type="match status" value="1"/>
</dbReference>
<dbReference type="GO" id="GO:0003677">
    <property type="term" value="F:DNA binding"/>
    <property type="evidence" value="ECO:0007669"/>
    <property type="project" value="InterPro"/>
</dbReference>
<name>A0A8X6WF66_TRICX</name>
<dbReference type="InterPro" id="IPR036397">
    <property type="entry name" value="RNaseH_sf"/>
</dbReference>
<proteinExistence type="predicted"/>
<dbReference type="Proteomes" id="UP000887159">
    <property type="component" value="Unassembled WGS sequence"/>
</dbReference>
<feature type="domain" description="Transposase Tc1-like" evidence="1">
    <location>
        <begin position="161"/>
        <end position="228"/>
    </location>
</feature>
<dbReference type="Gene3D" id="3.30.420.10">
    <property type="entry name" value="Ribonuclease H-like superfamily/Ribonuclease H"/>
    <property type="match status" value="2"/>
</dbReference>
<comment type="caution">
    <text evidence="2">The sequence shown here is derived from an EMBL/GenBank/DDBJ whole genome shotgun (WGS) entry which is preliminary data.</text>
</comment>
<evidence type="ECO:0000259" key="1">
    <source>
        <dbReference type="Pfam" id="PF01498"/>
    </source>
</evidence>
<evidence type="ECO:0000313" key="3">
    <source>
        <dbReference type="Proteomes" id="UP000887159"/>
    </source>
</evidence>
<accession>A0A8X6WF66</accession>
<dbReference type="GO" id="GO:0015074">
    <property type="term" value="P:DNA integration"/>
    <property type="evidence" value="ECO:0007669"/>
    <property type="project" value="InterPro"/>
</dbReference>
<keyword evidence="3" id="KW-1185">Reference proteome</keyword>
<sequence length="257" mass="29032">MPSCHSVHDLELAVQDLWAHLLQDNIRCLINSMPDRMAACIAAGGGPTRIATACKLCNAAHHLCASEGACNNCIYSACCGCSELVVGIASTGKLPDLDAFDRRQFVGARRMGYSISENVRQLGLARLTVSRVYQEYMDDGPKASDRANYKRQLDLTVRYERRFRRIVRSQGNQTLAQITTQLNDGTVSKGTQQRSLPRMGFGSRRPMRVPLLNARNRGARLAWARKHKEWSMEDWKRVAWSDESRFRLLNAYGRLRK</sequence>
<dbReference type="GO" id="GO:0006313">
    <property type="term" value="P:DNA transposition"/>
    <property type="evidence" value="ECO:0007669"/>
    <property type="project" value="InterPro"/>
</dbReference>